<dbReference type="Proteomes" id="UP000588017">
    <property type="component" value="Unassembled WGS sequence"/>
</dbReference>
<dbReference type="Pfam" id="PF02230">
    <property type="entry name" value="Abhydrolase_2"/>
    <property type="match status" value="1"/>
</dbReference>
<keyword evidence="5" id="KW-1185">Reference proteome</keyword>
<accession>A0A841K2R2</accession>
<organism evidence="4 5">
    <name type="scientific">Chelatococcus composti</name>
    <dbReference type="NCBI Taxonomy" id="1743235"/>
    <lineage>
        <taxon>Bacteria</taxon>
        <taxon>Pseudomonadati</taxon>
        <taxon>Pseudomonadota</taxon>
        <taxon>Alphaproteobacteria</taxon>
        <taxon>Hyphomicrobiales</taxon>
        <taxon>Chelatococcaceae</taxon>
        <taxon>Chelatococcus</taxon>
    </lineage>
</organism>
<reference evidence="4 5" key="1">
    <citation type="submission" date="2020-08" db="EMBL/GenBank/DDBJ databases">
        <title>Genomic Encyclopedia of Type Strains, Phase IV (KMG-IV): sequencing the most valuable type-strain genomes for metagenomic binning, comparative biology and taxonomic classification.</title>
        <authorList>
            <person name="Goeker M."/>
        </authorList>
    </citation>
    <scope>NUCLEOTIDE SEQUENCE [LARGE SCALE GENOMIC DNA]</scope>
    <source>
        <strain evidence="4 5">DSM 101465</strain>
    </source>
</reference>
<dbReference type="InterPro" id="IPR003140">
    <property type="entry name" value="PLipase/COase/thioEstase"/>
</dbReference>
<dbReference type="AlphaFoldDB" id="A0A841K2R2"/>
<comment type="caution">
    <text evidence="4">The sequence shown here is derived from an EMBL/GenBank/DDBJ whole genome shotgun (WGS) entry which is preliminary data.</text>
</comment>
<evidence type="ECO:0000256" key="2">
    <source>
        <dbReference type="ARBA" id="ARBA00022801"/>
    </source>
</evidence>
<evidence type="ECO:0000313" key="4">
    <source>
        <dbReference type="EMBL" id="MBB6166625.1"/>
    </source>
</evidence>
<dbReference type="PANTHER" id="PTHR10655">
    <property type="entry name" value="LYSOPHOSPHOLIPASE-RELATED"/>
    <property type="match status" value="1"/>
</dbReference>
<gene>
    <name evidence="4" type="ORF">HNQ73_000233</name>
</gene>
<dbReference type="GO" id="GO:0016787">
    <property type="term" value="F:hydrolase activity"/>
    <property type="evidence" value="ECO:0007669"/>
    <property type="project" value="UniProtKB-KW"/>
</dbReference>
<evidence type="ECO:0000256" key="1">
    <source>
        <dbReference type="ARBA" id="ARBA00006499"/>
    </source>
</evidence>
<evidence type="ECO:0000313" key="5">
    <source>
        <dbReference type="Proteomes" id="UP000588017"/>
    </source>
</evidence>
<protein>
    <submittedName>
        <fullName evidence="4">Phospholipase/carboxylesterase</fullName>
    </submittedName>
</protein>
<name>A0A841K2R2_9HYPH</name>
<dbReference type="RefSeq" id="WP_183331437.1">
    <property type="nucleotide sequence ID" value="NZ_BMHX01000001.1"/>
</dbReference>
<dbReference type="Gene3D" id="3.40.50.1820">
    <property type="entry name" value="alpha/beta hydrolase"/>
    <property type="match status" value="1"/>
</dbReference>
<feature type="domain" description="Phospholipase/carboxylesterase/thioesterase" evidence="3">
    <location>
        <begin position="15"/>
        <end position="198"/>
    </location>
</feature>
<comment type="similarity">
    <text evidence="1">Belongs to the AB hydrolase superfamily. AB hydrolase 2 family.</text>
</comment>
<keyword evidence="2" id="KW-0378">Hydrolase</keyword>
<dbReference type="InterPro" id="IPR050565">
    <property type="entry name" value="LYPA1-2/EST-like"/>
</dbReference>
<proteinExistence type="inferred from homology"/>
<dbReference type="EMBL" id="JACHEH010000001">
    <property type="protein sequence ID" value="MBB6166625.1"/>
    <property type="molecule type" value="Genomic_DNA"/>
</dbReference>
<dbReference type="SUPFAM" id="SSF53474">
    <property type="entry name" value="alpha/beta-Hydrolases"/>
    <property type="match status" value="1"/>
</dbReference>
<sequence>MADFIHHYEAGSDQRRPLLLLHGTGGDEHDLVPLGRRLAPEAALLSPRGKVLENGMPRFFRRFGEGRFDVEDIKLRAAELAAFVDEARERYGIAQPLALGFSNGANIAAAMMLLAPQTLAGAVLLRAMTPLVPDELPDLGGKPVLILSGSADPMIPAEDATRLAGLLRGAGATVRHEVLPAGHSLTRADLDIATDWLAQAG</sequence>
<evidence type="ECO:0000259" key="3">
    <source>
        <dbReference type="Pfam" id="PF02230"/>
    </source>
</evidence>
<dbReference type="InterPro" id="IPR029058">
    <property type="entry name" value="AB_hydrolase_fold"/>
</dbReference>
<dbReference type="PANTHER" id="PTHR10655:SF17">
    <property type="entry name" value="LYSOPHOSPHOLIPASE-LIKE PROTEIN 1"/>
    <property type="match status" value="1"/>
</dbReference>